<evidence type="ECO:0000313" key="1">
    <source>
        <dbReference type="EMBL" id="XDI37706.1"/>
    </source>
</evidence>
<dbReference type="AlphaFoldDB" id="A0AB39BUS1"/>
<gene>
    <name evidence="1" type="ORF">AB3N04_05140</name>
</gene>
<evidence type="ECO:0008006" key="2">
    <source>
        <dbReference type="Google" id="ProtNLM"/>
    </source>
</evidence>
<organism evidence="1">
    <name type="scientific">Alkalihalophilus sp. As8PL</name>
    <dbReference type="NCBI Taxonomy" id="3237103"/>
    <lineage>
        <taxon>Bacteria</taxon>
        <taxon>Bacillati</taxon>
        <taxon>Bacillota</taxon>
        <taxon>Bacilli</taxon>
        <taxon>Bacillales</taxon>
        <taxon>Bacillaceae</taxon>
        <taxon>Alkalihalophilus</taxon>
    </lineage>
</organism>
<dbReference type="RefSeq" id="WP_368505035.1">
    <property type="nucleotide sequence ID" value="NZ_CP162551.1"/>
</dbReference>
<sequence length="87" mass="9799">MELWLLFFVVVLLFSVNSIYNRVKSTEAKIDRIAKKLGVLNSPLDEELYALLKAGKDVEAVKLARDELGLSLVEGKKYVDSLKDEAE</sequence>
<reference evidence="1" key="1">
    <citation type="submission" date="2024-07" db="EMBL/GenBank/DDBJ databases">
        <title>Identification and characteristics of an arsenic-resistant bacterial isolate, which belongs to a novel species.</title>
        <authorList>
            <person name="Juszczyk A."/>
            <person name="Kowalczyk A."/>
            <person name="Was K."/>
            <person name="Kosowicz W."/>
            <person name="Budzyn A."/>
            <person name="Latowski D."/>
        </authorList>
    </citation>
    <scope>NUCLEOTIDE SEQUENCE</scope>
    <source>
        <strain evidence="1">As8PL</strain>
    </source>
</reference>
<accession>A0AB39BUS1</accession>
<dbReference type="EMBL" id="CP162551">
    <property type="protein sequence ID" value="XDI37706.1"/>
    <property type="molecule type" value="Genomic_DNA"/>
</dbReference>
<name>A0AB39BUS1_9BACI</name>
<proteinExistence type="predicted"/>
<protein>
    <recommendedName>
        <fullName evidence="2">Ribosomal protein L7/L12 C-terminal domain-containing protein</fullName>
    </recommendedName>
</protein>